<evidence type="ECO:0000256" key="4">
    <source>
        <dbReference type="ARBA" id="ARBA00022741"/>
    </source>
</evidence>
<dbReference type="InterPro" id="IPR006171">
    <property type="entry name" value="TOPRIM_dom"/>
</dbReference>
<dbReference type="Pfam" id="PF01751">
    <property type="entry name" value="Toprim"/>
    <property type="match status" value="1"/>
</dbReference>
<evidence type="ECO:0000259" key="9">
    <source>
        <dbReference type="PROSITE" id="PS50880"/>
    </source>
</evidence>
<dbReference type="InterPro" id="IPR001241">
    <property type="entry name" value="Topo_IIA"/>
</dbReference>
<dbReference type="SUPFAM" id="SSF54211">
    <property type="entry name" value="Ribosomal protein S5 domain 2-like"/>
    <property type="match status" value="1"/>
</dbReference>
<dbReference type="EMBL" id="MN988521">
    <property type="protein sequence ID" value="QIG71364.1"/>
    <property type="molecule type" value="Genomic_DNA"/>
</dbReference>
<dbReference type="SUPFAM" id="SSF55874">
    <property type="entry name" value="ATPase domain of HSP90 chaperone/DNA topoisomerase II/histidine kinase"/>
    <property type="match status" value="1"/>
</dbReference>
<sequence>MTESISIMTPLQQMFHRRGMYIGGAENPEILAKELIDNALDELLCGYADRIEFDWDLKEGWFRIRDNGRGMPLSQFHTEDQDMSGLNGAIQARLLFTRPFSSGKYDKNNYKYSSGTNGVGIKAVNVFSTKTEVRVKDKKLVHNGDLYHLTLGWTEPERVQTIDEQWIDASTIEDFWWSTEVKCYPNMEVFKTIKCKIRETQLQLAKTSKPTCKIVVNGEEIKPFSFRESVTNDLLLNKTFKVNVTVGYTNFEIELGWSSKDFNSYYRGAVNLGSCNEGWHIKETKYAVGRVLAGYDDLLTNSDAEYGLRMFINCLISEPIYTSQTKEKLAGVTDFDVFNEALMRKKYADLIEKDENGRENVVKAKEAVKNDPEFLKPELLYAAIQKAVKKELDQDESFKTVLVKRIVEYKKSVQKLSEQSFINSIVKTGNHKIARNSVVGIKEAGSADRAKCELFICEGKSAEGNLLQKRDRMFQAVFPLRGKPLNAANVSDIKQILENREMKTLVNGIGAGILPQVDLTHARYGKLIILTDADPDGKNIEALIIGALLFLNPKVIEAGMLYTVAAPLYKQDGKLLYSEKDLNMKKKFKRFKGLGSMMADELEASALKSTTRKLRQITLTEAREKALEIITSSHEKKRIMTTNKILVE</sequence>
<dbReference type="GO" id="GO:0003677">
    <property type="term" value="F:DNA binding"/>
    <property type="evidence" value="ECO:0007669"/>
    <property type="project" value="UniProtKB-KW"/>
</dbReference>
<keyword evidence="11" id="KW-1185">Reference proteome</keyword>
<dbReference type="Gene3D" id="3.30.565.10">
    <property type="entry name" value="Histidine kinase-like ATPase, C-terminal domain"/>
    <property type="match status" value="1"/>
</dbReference>
<dbReference type="GO" id="GO:0005524">
    <property type="term" value="F:ATP binding"/>
    <property type="evidence" value="ECO:0007669"/>
    <property type="project" value="UniProtKB-KW"/>
</dbReference>
<dbReference type="InterPro" id="IPR014721">
    <property type="entry name" value="Ribsml_uS5_D2-typ_fold_subgr"/>
</dbReference>
<dbReference type="EC" id="5.6.2.2" evidence="3"/>
<dbReference type="PANTHER" id="PTHR45866">
    <property type="entry name" value="DNA GYRASE/TOPOISOMERASE SUBUNIT B"/>
    <property type="match status" value="1"/>
</dbReference>
<dbReference type="Proteomes" id="UP000629603">
    <property type="component" value="Segment"/>
</dbReference>
<evidence type="ECO:0000256" key="2">
    <source>
        <dbReference type="ARBA" id="ARBA00010708"/>
    </source>
</evidence>
<dbReference type="PRINTS" id="PR00418">
    <property type="entry name" value="TPI2FAMILY"/>
</dbReference>
<reference evidence="10 11" key="1">
    <citation type="submission" date="2020-01" db="EMBL/GenBank/DDBJ databases">
        <title>Patterns of diversity and host range of bacteriophage communities associated with bean-nodulatin bacteria.</title>
        <authorList>
            <person name="Vann Cauwenberghe J."/>
            <person name="Santamaria R.I."/>
            <person name="Bustos P."/>
            <person name="Juarez S."/>
            <person name="Gonzalez V."/>
        </authorList>
    </citation>
    <scope>NUCLEOTIDE SEQUENCE [LARGE SCALE GENOMIC DNA]</scope>
</reference>
<evidence type="ECO:0000256" key="7">
    <source>
        <dbReference type="ARBA" id="ARBA00023125"/>
    </source>
</evidence>
<dbReference type="InterPro" id="IPR036890">
    <property type="entry name" value="HATPase_C_sf"/>
</dbReference>
<comment type="similarity">
    <text evidence="2">Belongs to the type II topoisomerase GyrB family.</text>
</comment>
<dbReference type="SUPFAM" id="SSF56719">
    <property type="entry name" value="Type II DNA topoisomerase"/>
    <property type="match status" value="1"/>
</dbReference>
<gene>
    <name evidence="10" type="ORF">EVB93_257</name>
</gene>
<keyword evidence="5" id="KW-0067">ATP-binding</keyword>
<keyword evidence="8 10" id="KW-0413">Isomerase</keyword>
<dbReference type="PROSITE" id="PS50880">
    <property type="entry name" value="TOPRIM"/>
    <property type="match status" value="1"/>
</dbReference>
<evidence type="ECO:0000256" key="6">
    <source>
        <dbReference type="ARBA" id="ARBA00023029"/>
    </source>
</evidence>
<evidence type="ECO:0000256" key="5">
    <source>
        <dbReference type="ARBA" id="ARBA00022840"/>
    </source>
</evidence>
<protein>
    <recommendedName>
        <fullName evidence="3">DNA topoisomerase (ATP-hydrolyzing)</fullName>
        <ecNumber evidence="3">5.6.2.2</ecNumber>
    </recommendedName>
</protein>
<dbReference type="InterPro" id="IPR002288">
    <property type="entry name" value="DNA_gyrase_B_C"/>
</dbReference>
<dbReference type="GO" id="GO:0006265">
    <property type="term" value="P:DNA topological change"/>
    <property type="evidence" value="ECO:0007669"/>
    <property type="project" value="InterPro"/>
</dbReference>
<keyword evidence="4" id="KW-0547">Nucleotide-binding</keyword>
<dbReference type="SMART" id="SM00433">
    <property type="entry name" value="TOP2c"/>
    <property type="match status" value="1"/>
</dbReference>
<evidence type="ECO:0000256" key="1">
    <source>
        <dbReference type="ARBA" id="ARBA00000185"/>
    </source>
</evidence>
<feature type="domain" description="Toprim" evidence="9">
    <location>
        <begin position="452"/>
        <end position="561"/>
    </location>
</feature>
<dbReference type="Pfam" id="PF02518">
    <property type="entry name" value="HATPase_c"/>
    <property type="match status" value="1"/>
</dbReference>
<evidence type="ECO:0000256" key="8">
    <source>
        <dbReference type="ARBA" id="ARBA00023235"/>
    </source>
</evidence>
<organism evidence="10 11">
    <name type="scientific">Rhizobium phage RHph_TM30</name>
    <dbReference type="NCBI Taxonomy" id="2509764"/>
    <lineage>
        <taxon>Viruses</taxon>
        <taxon>Duplodnaviria</taxon>
        <taxon>Heunggongvirae</taxon>
        <taxon>Uroviricota</taxon>
        <taxon>Caudoviricetes</taxon>
        <taxon>Kleczkowskaviridae</taxon>
        <taxon>Cuauhnahuacvirus</taxon>
        <taxon>Cuauhnahuacvirus TM30</taxon>
    </lineage>
</organism>
<dbReference type="Gene3D" id="3.30.230.10">
    <property type="match status" value="1"/>
</dbReference>
<keyword evidence="7" id="KW-0238">DNA-binding</keyword>
<name>A0A7S5UW42_9CAUD</name>
<dbReference type="InterPro" id="IPR020568">
    <property type="entry name" value="Ribosomal_Su5_D2-typ_SF"/>
</dbReference>
<comment type="catalytic activity">
    <reaction evidence="1">
        <text>ATP-dependent breakage, passage and rejoining of double-stranded DNA.</text>
        <dbReference type="EC" id="5.6.2.2"/>
    </reaction>
</comment>
<proteinExistence type="inferred from homology"/>
<dbReference type="GO" id="GO:0003918">
    <property type="term" value="F:DNA topoisomerase type II (double strand cut, ATP-hydrolyzing) activity"/>
    <property type="evidence" value="ECO:0007669"/>
    <property type="project" value="UniProtKB-EC"/>
</dbReference>
<keyword evidence="6" id="KW-0799">Topoisomerase</keyword>
<dbReference type="InterPro" id="IPR013760">
    <property type="entry name" value="Topo_IIA-like_dom_sf"/>
</dbReference>
<dbReference type="InterPro" id="IPR013759">
    <property type="entry name" value="Topo_IIA_B_C"/>
</dbReference>
<dbReference type="PANTHER" id="PTHR45866:SF1">
    <property type="entry name" value="DNA GYRASE SUBUNIT B, MITOCHONDRIAL"/>
    <property type="match status" value="1"/>
</dbReference>
<evidence type="ECO:0000256" key="3">
    <source>
        <dbReference type="ARBA" id="ARBA00012895"/>
    </source>
</evidence>
<dbReference type="InterPro" id="IPR003594">
    <property type="entry name" value="HATPase_dom"/>
</dbReference>
<dbReference type="Pfam" id="PF00986">
    <property type="entry name" value="DNA_gyraseB_C"/>
    <property type="match status" value="1"/>
</dbReference>
<dbReference type="Gene3D" id="3.40.50.670">
    <property type="match status" value="1"/>
</dbReference>
<evidence type="ECO:0000313" key="11">
    <source>
        <dbReference type="Proteomes" id="UP000629603"/>
    </source>
</evidence>
<accession>A0A7S5UW42</accession>
<evidence type="ECO:0000313" key="10">
    <source>
        <dbReference type="EMBL" id="QIG71364.1"/>
    </source>
</evidence>